<feature type="region of interest" description="Disordered" evidence="6">
    <location>
        <begin position="404"/>
        <end position="435"/>
    </location>
</feature>
<feature type="compositionally biased region" description="Polar residues" evidence="6">
    <location>
        <begin position="274"/>
        <end position="284"/>
    </location>
</feature>
<evidence type="ECO:0000313" key="10">
    <source>
        <dbReference type="Proteomes" id="UP000054565"/>
    </source>
</evidence>
<dbReference type="GO" id="GO:0006401">
    <property type="term" value="P:RNA catabolic process"/>
    <property type="evidence" value="ECO:0007669"/>
    <property type="project" value="TreeGrafter"/>
</dbReference>
<gene>
    <name evidence="9" type="ORF">CIRG_07477</name>
</gene>
<dbReference type="GO" id="GO:0005654">
    <property type="term" value="C:nucleoplasm"/>
    <property type="evidence" value="ECO:0007669"/>
    <property type="project" value="TreeGrafter"/>
</dbReference>
<feature type="region of interest" description="Disordered" evidence="6">
    <location>
        <begin position="260"/>
        <end position="326"/>
    </location>
</feature>
<evidence type="ECO:0000259" key="8">
    <source>
        <dbReference type="Pfam" id="PF17745"/>
    </source>
</evidence>
<name>A0A0J6YGG5_COCIT</name>
<dbReference type="CDD" id="cd09270">
    <property type="entry name" value="RNase_H2-B"/>
    <property type="match status" value="1"/>
</dbReference>
<organism evidence="9 10">
    <name type="scientific">Coccidioides immitis RMSCC 2394</name>
    <dbReference type="NCBI Taxonomy" id="404692"/>
    <lineage>
        <taxon>Eukaryota</taxon>
        <taxon>Fungi</taxon>
        <taxon>Dikarya</taxon>
        <taxon>Ascomycota</taxon>
        <taxon>Pezizomycotina</taxon>
        <taxon>Eurotiomycetes</taxon>
        <taxon>Eurotiomycetidae</taxon>
        <taxon>Onygenales</taxon>
        <taxon>Onygenaceae</taxon>
        <taxon>Coccidioides</taxon>
    </lineage>
</organism>
<feature type="domain" description="Rnh202 triple barrel" evidence="8">
    <location>
        <begin position="34"/>
        <end position="141"/>
    </location>
</feature>
<feature type="compositionally biased region" description="Polar residues" evidence="6">
    <location>
        <begin position="1"/>
        <end position="10"/>
    </location>
</feature>
<reference evidence="10" key="1">
    <citation type="journal article" date="2010" name="Genome Res.">
        <title>Population genomic sequencing of Coccidioides fungi reveals recent hybridization and transposon control.</title>
        <authorList>
            <person name="Neafsey D.E."/>
            <person name="Barker B.M."/>
            <person name="Sharpton T.J."/>
            <person name="Stajich J.E."/>
            <person name="Park D.J."/>
            <person name="Whiston E."/>
            <person name="Hung C.-Y."/>
            <person name="McMahan C."/>
            <person name="White J."/>
            <person name="Sykes S."/>
            <person name="Heiman D."/>
            <person name="Young S."/>
            <person name="Zeng Q."/>
            <person name="Abouelleil A."/>
            <person name="Aftuck L."/>
            <person name="Bessette D."/>
            <person name="Brown A."/>
            <person name="FitzGerald M."/>
            <person name="Lui A."/>
            <person name="Macdonald J.P."/>
            <person name="Priest M."/>
            <person name="Orbach M.J."/>
            <person name="Galgiani J.N."/>
            <person name="Kirkland T.N."/>
            <person name="Cole G.T."/>
            <person name="Birren B.W."/>
            <person name="Henn M.R."/>
            <person name="Taylor J.W."/>
            <person name="Rounsley S.D."/>
        </authorList>
    </citation>
    <scope>NUCLEOTIDE SEQUENCE [LARGE SCALE GENOMIC DNA]</scope>
    <source>
        <strain evidence="10">RMSCC 2394</strain>
    </source>
</reference>
<sequence>MRTRSSAPVPTQTTSVSAAHSTTAQPQKQPKTLVLPTGACEDARFVLLEDPRTGAKSRYYFCPKLGLFEFTLIAPPASTPRSILFVQHPPGAETETNGSSEGIKPSRQPQNELQSAEKCSATQENGFTSRVAELLVATPIDVMFFLLPILAPSPNSKSSRRLFQPLDDVLDAREDLSKHLRNILLDKRFRPQVEHRMSAICDMVEAGEPMFRISEDKLVTELLSKAQRMARSGLPPSMEERFVRRALELPILSISKERTSVTTAAEEVTESKENSSQNGMESQVSVNTTASSTTATTDVVSSASISSTSTPPTELSQTPLQNDNASPSTDLIQLLRIRTALQYIQSSYLPPHLSAKVDEILASPSSPKDFTTLTEHLKYIAKVRAEEAASRSLYDNVSRKRGLNDEEAEAAAEKRRKQDEEEKKKKAKESRGVRELKKVNISGMKKLSAFFGKKS</sequence>
<dbReference type="InterPro" id="IPR019024">
    <property type="entry name" value="RNase_H2_suB_wHTH"/>
</dbReference>
<comment type="subcellular location">
    <subcellularLocation>
        <location evidence="1">Nucleus</location>
    </subcellularLocation>
</comment>
<dbReference type="Gene3D" id="1.10.20.120">
    <property type="match status" value="1"/>
</dbReference>
<dbReference type="PANTHER" id="PTHR13383:SF11">
    <property type="entry name" value="RIBONUCLEASE H2 SUBUNIT B"/>
    <property type="match status" value="1"/>
</dbReference>
<evidence type="ECO:0000256" key="4">
    <source>
        <dbReference type="ARBA" id="ARBA00024778"/>
    </source>
</evidence>
<feature type="compositionally biased region" description="Low complexity" evidence="6">
    <location>
        <begin position="285"/>
        <end position="319"/>
    </location>
</feature>
<dbReference type="InterPro" id="IPR041195">
    <property type="entry name" value="Rnh202_N"/>
</dbReference>
<dbReference type="PANTHER" id="PTHR13383">
    <property type="entry name" value="RIBONUCLEASE H2 SUBUNIT B"/>
    <property type="match status" value="1"/>
</dbReference>
<dbReference type="Pfam" id="PF09468">
    <property type="entry name" value="RNase_H2-Ydr279"/>
    <property type="match status" value="1"/>
</dbReference>
<evidence type="ECO:0000256" key="5">
    <source>
        <dbReference type="ARBA" id="ARBA00033464"/>
    </source>
</evidence>
<dbReference type="GO" id="GO:0032299">
    <property type="term" value="C:ribonuclease H2 complex"/>
    <property type="evidence" value="ECO:0007669"/>
    <property type="project" value="InterPro"/>
</dbReference>
<evidence type="ECO:0000313" key="9">
    <source>
        <dbReference type="EMBL" id="KMP07796.1"/>
    </source>
</evidence>
<evidence type="ECO:0000256" key="6">
    <source>
        <dbReference type="SAM" id="MobiDB-lite"/>
    </source>
</evidence>
<feature type="domain" description="Ribonuclease H2 subunit B wHTH" evidence="7">
    <location>
        <begin position="144"/>
        <end position="357"/>
    </location>
</feature>
<proteinExistence type="predicted"/>
<dbReference type="AlphaFoldDB" id="A0A0J6YGG5"/>
<evidence type="ECO:0000256" key="1">
    <source>
        <dbReference type="ARBA" id="ARBA00004123"/>
    </source>
</evidence>
<dbReference type="STRING" id="404692.A0A0J6YGG5"/>
<feature type="compositionally biased region" description="Basic and acidic residues" evidence="6">
    <location>
        <begin position="411"/>
        <end position="435"/>
    </location>
</feature>
<dbReference type="InterPro" id="IPR040456">
    <property type="entry name" value="RNase_H2_suB"/>
</dbReference>
<evidence type="ECO:0000259" key="7">
    <source>
        <dbReference type="Pfam" id="PF09468"/>
    </source>
</evidence>
<dbReference type="EMBL" id="DS028097">
    <property type="protein sequence ID" value="KMP07796.1"/>
    <property type="molecule type" value="Genomic_DNA"/>
</dbReference>
<feature type="compositionally biased region" description="Low complexity" evidence="6">
    <location>
        <begin position="11"/>
        <end position="24"/>
    </location>
</feature>
<evidence type="ECO:0000256" key="2">
    <source>
        <dbReference type="ARBA" id="ARBA00019062"/>
    </source>
</evidence>
<feature type="region of interest" description="Disordered" evidence="6">
    <location>
        <begin position="1"/>
        <end position="31"/>
    </location>
</feature>
<keyword evidence="3" id="KW-0539">Nucleus</keyword>
<dbReference type="Proteomes" id="UP000054565">
    <property type="component" value="Unassembled WGS sequence"/>
</dbReference>
<comment type="function">
    <text evidence="4">Non catalytic subunit of RNase H2, an endonuclease that specifically degrades the RNA of RNA:DNA hybrids. Participates in DNA replication, possibly by mediating the removal of lagging-strand Okazaki fragment RNA primers during DNA replication. Mediates the excision of single ribonucleotides from DNA:RNA duplexes.</text>
</comment>
<evidence type="ECO:0000256" key="3">
    <source>
        <dbReference type="ARBA" id="ARBA00023242"/>
    </source>
</evidence>
<dbReference type="OrthoDB" id="29098at2759"/>
<feature type="region of interest" description="Disordered" evidence="6">
    <location>
        <begin position="88"/>
        <end position="122"/>
    </location>
</feature>
<accession>A0A0J6YGG5</accession>
<dbReference type="Pfam" id="PF17745">
    <property type="entry name" value="Ydr279_N"/>
    <property type="match status" value="1"/>
</dbReference>
<protein>
    <recommendedName>
        <fullName evidence="2">Ribonuclease H2 subunit B</fullName>
    </recommendedName>
    <alternativeName>
        <fullName evidence="5">Ribonuclease HI subunit B</fullName>
    </alternativeName>
</protein>